<evidence type="ECO:0000313" key="3">
    <source>
        <dbReference type="Proteomes" id="UP000680865"/>
    </source>
</evidence>
<evidence type="ECO:0000313" key="2">
    <source>
        <dbReference type="EMBL" id="GIM71384.1"/>
    </source>
</evidence>
<organism evidence="2 3">
    <name type="scientific">Winogradskya consettensis</name>
    <dbReference type="NCBI Taxonomy" id="113560"/>
    <lineage>
        <taxon>Bacteria</taxon>
        <taxon>Bacillati</taxon>
        <taxon>Actinomycetota</taxon>
        <taxon>Actinomycetes</taxon>
        <taxon>Micromonosporales</taxon>
        <taxon>Micromonosporaceae</taxon>
        <taxon>Winogradskya</taxon>
    </lineage>
</organism>
<keyword evidence="3" id="KW-1185">Reference proteome</keyword>
<dbReference type="Proteomes" id="UP000680865">
    <property type="component" value="Unassembled WGS sequence"/>
</dbReference>
<accession>A0A919SGR4</accession>
<dbReference type="EMBL" id="BOQP01000011">
    <property type="protein sequence ID" value="GIM71384.1"/>
    <property type="molecule type" value="Genomic_DNA"/>
</dbReference>
<evidence type="ECO:0000256" key="1">
    <source>
        <dbReference type="SAM" id="MobiDB-lite"/>
    </source>
</evidence>
<name>A0A919SGR4_9ACTN</name>
<dbReference type="AlphaFoldDB" id="A0A919SGR4"/>
<proteinExistence type="predicted"/>
<gene>
    <name evidence="2" type="ORF">Aco04nite_24950</name>
</gene>
<feature type="region of interest" description="Disordered" evidence="1">
    <location>
        <begin position="46"/>
        <end position="67"/>
    </location>
</feature>
<sequence>MSRVIVTLDLSDEIYDLARRRAESEFVSTETWIGYTFERSVNLERRRAAAQRDSAQKDNGESGPTAG</sequence>
<protein>
    <submittedName>
        <fullName evidence="2">Uncharacterized protein</fullName>
    </submittedName>
</protein>
<comment type="caution">
    <text evidence="2">The sequence shown here is derived from an EMBL/GenBank/DDBJ whole genome shotgun (WGS) entry which is preliminary data.</text>
</comment>
<reference evidence="2" key="1">
    <citation type="submission" date="2021-03" db="EMBL/GenBank/DDBJ databases">
        <title>Whole genome shotgun sequence of Actinoplanes consettensis NBRC 14913.</title>
        <authorList>
            <person name="Komaki H."/>
            <person name="Tamura T."/>
        </authorList>
    </citation>
    <scope>NUCLEOTIDE SEQUENCE</scope>
    <source>
        <strain evidence="2">NBRC 14913</strain>
    </source>
</reference>